<reference evidence="1 2" key="1">
    <citation type="journal article" date="2022" name="Hortic Res">
        <title>A haplotype resolved chromosomal level avocado genome allows analysis of novel avocado genes.</title>
        <authorList>
            <person name="Nath O."/>
            <person name="Fletcher S.J."/>
            <person name="Hayward A."/>
            <person name="Shaw L.M."/>
            <person name="Masouleh A.K."/>
            <person name="Furtado A."/>
            <person name="Henry R.J."/>
            <person name="Mitter N."/>
        </authorList>
    </citation>
    <scope>NUCLEOTIDE SEQUENCE [LARGE SCALE GENOMIC DNA]</scope>
    <source>
        <strain evidence="2">cv. Hass</strain>
    </source>
</reference>
<evidence type="ECO:0000313" key="1">
    <source>
        <dbReference type="EMBL" id="KAJ8630619.1"/>
    </source>
</evidence>
<proteinExistence type="predicted"/>
<name>A0ACC2LAY8_PERAE</name>
<dbReference type="Proteomes" id="UP001234297">
    <property type="component" value="Chromosome 7"/>
</dbReference>
<keyword evidence="2" id="KW-1185">Reference proteome</keyword>
<protein>
    <submittedName>
        <fullName evidence="1">Uncharacterized protein</fullName>
    </submittedName>
</protein>
<organism evidence="1 2">
    <name type="scientific">Persea americana</name>
    <name type="common">Avocado</name>
    <dbReference type="NCBI Taxonomy" id="3435"/>
    <lineage>
        <taxon>Eukaryota</taxon>
        <taxon>Viridiplantae</taxon>
        <taxon>Streptophyta</taxon>
        <taxon>Embryophyta</taxon>
        <taxon>Tracheophyta</taxon>
        <taxon>Spermatophyta</taxon>
        <taxon>Magnoliopsida</taxon>
        <taxon>Magnoliidae</taxon>
        <taxon>Laurales</taxon>
        <taxon>Lauraceae</taxon>
        <taxon>Persea</taxon>
    </lineage>
</organism>
<dbReference type="EMBL" id="CM056815">
    <property type="protein sequence ID" value="KAJ8630619.1"/>
    <property type="molecule type" value="Genomic_DNA"/>
</dbReference>
<comment type="caution">
    <text evidence="1">The sequence shown here is derived from an EMBL/GenBank/DDBJ whole genome shotgun (WGS) entry which is preliminary data.</text>
</comment>
<accession>A0ACC2LAY8</accession>
<gene>
    <name evidence="1" type="ORF">MRB53_023942</name>
</gene>
<sequence length="100" mass="10563">MEPLPQNLGPMKPVGPTVSSMPPVSEKLPPSGADPAVLRWKTLSSGGILQLKEVLKKMEDSMYQKAIFDAALSNISSSAAGERILDLQGADIKACEALLS</sequence>
<evidence type="ECO:0000313" key="2">
    <source>
        <dbReference type="Proteomes" id="UP001234297"/>
    </source>
</evidence>